<organism evidence="3 4">
    <name type="scientific">Steinernema hermaphroditum</name>
    <dbReference type="NCBI Taxonomy" id="289476"/>
    <lineage>
        <taxon>Eukaryota</taxon>
        <taxon>Metazoa</taxon>
        <taxon>Ecdysozoa</taxon>
        <taxon>Nematoda</taxon>
        <taxon>Chromadorea</taxon>
        <taxon>Rhabditida</taxon>
        <taxon>Tylenchina</taxon>
        <taxon>Panagrolaimomorpha</taxon>
        <taxon>Strongyloidoidea</taxon>
        <taxon>Steinernematidae</taxon>
        <taxon>Steinernema</taxon>
    </lineage>
</organism>
<evidence type="ECO:0000256" key="2">
    <source>
        <dbReference type="SAM" id="SignalP"/>
    </source>
</evidence>
<keyword evidence="1" id="KW-1133">Transmembrane helix</keyword>
<feature type="transmembrane region" description="Helical" evidence="1">
    <location>
        <begin position="109"/>
        <end position="125"/>
    </location>
</feature>
<proteinExistence type="predicted"/>
<reference evidence="3" key="1">
    <citation type="submission" date="2023-06" db="EMBL/GenBank/DDBJ databases">
        <title>Genomic analysis of the entomopathogenic nematode Steinernema hermaphroditum.</title>
        <authorList>
            <person name="Schwarz E.M."/>
            <person name="Heppert J.K."/>
            <person name="Baniya A."/>
            <person name="Schwartz H.T."/>
            <person name="Tan C.-H."/>
            <person name="Antoshechkin I."/>
            <person name="Sternberg P.W."/>
            <person name="Goodrich-Blair H."/>
            <person name="Dillman A.R."/>
        </authorList>
    </citation>
    <scope>NUCLEOTIDE SEQUENCE</scope>
    <source>
        <strain evidence="3">PS9179</strain>
        <tissue evidence="3">Whole animal</tissue>
    </source>
</reference>
<comment type="caution">
    <text evidence="3">The sequence shown here is derived from an EMBL/GenBank/DDBJ whole genome shotgun (WGS) entry which is preliminary data.</text>
</comment>
<feature type="chain" id="PRO_5041228633" evidence="2">
    <location>
        <begin position="21"/>
        <end position="289"/>
    </location>
</feature>
<accession>A0AA39IJ77</accession>
<dbReference type="Proteomes" id="UP001175271">
    <property type="component" value="Unassembled WGS sequence"/>
</dbReference>
<name>A0AA39IJ77_9BILA</name>
<evidence type="ECO:0000313" key="4">
    <source>
        <dbReference type="Proteomes" id="UP001175271"/>
    </source>
</evidence>
<keyword evidence="2" id="KW-0732">Signal</keyword>
<keyword evidence="1" id="KW-0472">Membrane</keyword>
<dbReference type="EMBL" id="JAUCMV010000001">
    <property type="protein sequence ID" value="KAK0424334.1"/>
    <property type="molecule type" value="Genomic_DNA"/>
</dbReference>
<feature type="transmembrane region" description="Helical" evidence="1">
    <location>
        <begin position="79"/>
        <end position="97"/>
    </location>
</feature>
<gene>
    <name evidence="3" type="ORF">QR680_008616</name>
</gene>
<keyword evidence="4" id="KW-1185">Reference proteome</keyword>
<feature type="transmembrane region" description="Helical" evidence="1">
    <location>
        <begin position="131"/>
        <end position="153"/>
    </location>
</feature>
<evidence type="ECO:0000256" key="1">
    <source>
        <dbReference type="SAM" id="Phobius"/>
    </source>
</evidence>
<evidence type="ECO:0000313" key="3">
    <source>
        <dbReference type="EMBL" id="KAK0424334.1"/>
    </source>
</evidence>
<sequence length="289" mass="32050">MNTLLCIFFVLALIASVAEAQYGYGGYNNYYGSYGNYGHGGAIACFVTALNPSFDWKAAVLKFHHKIHRHLPSPLRNPFNMLCAYVVIHIGVLFALLHPLVKEIRRGSFNSPLATVLTALLVGVAKMKKEILLFLPIAAMGHFFFKMSLFDIFSWASFRVHPQLQIKPHLTLVSKSRSDPTISLSAETIENDGAKMKQKSKSSVNLSAESTDMQCTCSLAVPVTNTMVHKLERKVKSAAEVLRIAGELVDTFSEEPYSSLMESTVELEAEERFYSASDRSADDRSESSL</sequence>
<protein>
    <submittedName>
        <fullName evidence="3">Uncharacterized protein</fullName>
    </submittedName>
</protein>
<dbReference type="AlphaFoldDB" id="A0AA39IJ77"/>
<feature type="signal peptide" evidence="2">
    <location>
        <begin position="1"/>
        <end position="20"/>
    </location>
</feature>
<keyword evidence="1" id="KW-0812">Transmembrane</keyword>